<protein>
    <submittedName>
        <fullName evidence="10">Murein DD-endopeptidase MepM and murein hydrolase activator NlpD, contain LysM domain</fullName>
    </submittedName>
</protein>
<comment type="subcellular location">
    <subcellularLocation>
        <location evidence="2">Cell envelope</location>
    </subcellularLocation>
</comment>
<reference evidence="11" key="1">
    <citation type="submission" date="2016-10" db="EMBL/GenBank/DDBJ databases">
        <authorList>
            <person name="Varghese N."/>
            <person name="Submissions S."/>
        </authorList>
    </citation>
    <scope>NUCLEOTIDE SEQUENCE [LARGE SCALE GENOMIC DNA]</scope>
    <source>
        <strain evidence="11">DSM 7165</strain>
    </source>
</reference>
<evidence type="ECO:0000259" key="9">
    <source>
        <dbReference type="Pfam" id="PF19425"/>
    </source>
</evidence>
<gene>
    <name evidence="10" type="ORF">SAMN05421831_11353</name>
</gene>
<dbReference type="Pfam" id="PF01551">
    <property type="entry name" value="Peptidase_M23"/>
    <property type="match status" value="1"/>
</dbReference>
<dbReference type="InterPro" id="IPR045834">
    <property type="entry name" value="Csd3_N2"/>
</dbReference>
<dbReference type="GO" id="GO:0006508">
    <property type="term" value="P:proteolysis"/>
    <property type="evidence" value="ECO:0007669"/>
    <property type="project" value="UniProtKB-KW"/>
</dbReference>
<dbReference type="GO" id="GO:0030313">
    <property type="term" value="C:cell envelope"/>
    <property type="evidence" value="ECO:0007669"/>
    <property type="project" value="UniProtKB-SubCell"/>
</dbReference>
<keyword evidence="3" id="KW-0645">Protease</keyword>
<evidence type="ECO:0000313" key="11">
    <source>
        <dbReference type="Proteomes" id="UP000242999"/>
    </source>
</evidence>
<evidence type="ECO:0000256" key="5">
    <source>
        <dbReference type="ARBA" id="ARBA00022801"/>
    </source>
</evidence>
<evidence type="ECO:0000256" key="1">
    <source>
        <dbReference type="ARBA" id="ARBA00001947"/>
    </source>
</evidence>
<dbReference type="GO" id="GO:0004222">
    <property type="term" value="F:metalloendopeptidase activity"/>
    <property type="evidence" value="ECO:0007669"/>
    <property type="project" value="TreeGrafter"/>
</dbReference>
<evidence type="ECO:0000256" key="7">
    <source>
        <dbReference type="ARBA" id="ARBA00023049"/>
    </source>
</evidence>
<dbReference type="EMBL" id="FNYH01000013">
    <property type="protein sequence ID" value="SEI86002.1"/>
    <property type="molecule type" value="Genomic_DNA"/>
</dbReference>
<dbReference type="SUPFAM" id="SSF51261">
    <property type="entry name" value="Duplicated hybrid motif"/>
    <property type="match status" value="1"/>
</dbReference>
<dbReference type="CDD" id="cd12797">
    <property type="entry name" value="M23_peptidase"/>
    <property type="match status" value="1"/>
</dbReference>
<dbReference type="InterPro" id="IPR011055">
    <property type="entry name" value="Dup_hybrid_motif"/>
</dbReference>
<keyword evidence="6" id="KW-0862">Zinc</keyword>
<organism evidence="10 11">
    <name type="scientific">Allopseudospirillum japonicum</name>
    <dbReference type="NCBI Taxonomy" id="64971"/>
    <lineage>
        <taxon>Bacteria</taxon>
        <taxon>Pseudomonadati</taxon>
        <taxon>Pseudomonadota</taxon>
        <taxon>Gammaproteobacteria</taxon>
        <taxon>Oceanospirillales</taxon>
        <taxon>Oceanospirillaceae</taxon>
        <taxon>Allopseudospirillum</taxon>
    </lineage>
</organism>
<dbReference type="InterPro" id="IPR016047">
    <property type="entry name" value="M23ase_b-sheet_dom"/>
</dbReference>
<dbReference type="PANTHER" id="PTHR21666">
    <property type="entry name" value="PEPTIDASE-RELATED"/>
    <property type="match status" value="1"/>
</dbReference>
<feature type="domain" description="Csd3-like second N-terminal" evidence="9">
    <location>
        <begin position="171"/>
        <end position="290"/>
    </location>
</feature>
<evidence type="ECO:0000313" key="10">
    <source>
        <dbReference type="EMBL" id="SEI86002.1"/>
    </source>
</evidence>
<keyword evidence="7" id="KW-0482">Metalloprotease</keyword>
<evidence type="ECO:0000256" key="6">
    <source>
        <dbReference type="ARBA" id="ARBA00022833"/>
    </source>
</evidence>
<comment type="cofactor">
    <cofactor evidence="1">
        <name>Zn(2+)</name>
        <dbReference type="ChEBI" id="CHEBI:29105"/>
    </cofactor>
</comment>
<dbReference type="Proteomes" id="UP000242999">
    <property type="component" value="Unassembled WGS sequence"/>
</dbReference>
<dbReference type="Pfam" id="PF19425">
    <property type="entry name" value="Csd3_N2"/>
    <property type="match status" value="1"/>
</dbReference>
<dbReference type="AlphaFoldDB" id="A0A1H6UDU4"/>
<keyword evidence="5 10" id="KW-0378">Hydrolase</keyword>
<dbReference type="GO" id="GO:0046872">
    <property type="term" value="F:metal ion binding"/>
    <property type="evidence" value="ECO:0007669"/>
    <property type="project" value="UniProtKB-KW"/>
</dbReference>
<dbReference type="OrthoDB" id="9805070at2"/>
<evidence type="ECO:0000256" key="3">
    <source>
        <dbReference type="ARBA" id="ARBA00022670"/>
    </source>
</evidence>
<dbReference type="STRING" id="64971.SAMN05421831_11353"/>
<evidence type="ECO:0000259" key="8">
    <source>
        <dbReference type="Pfam" id="PF01551"/>
    </source>
</evidence>
<dbReference type="PANTHER" id="PTHR21666:SF288">
    <property type="entry name" value="CELL DIVISION PROTEIN YTFB"/>
    <property type="match status" value="1"/>
</dbReference>
<proteinExistence type="predicted"/>
<dbReference type="Gene3D" id="3.10.450.350">
    <property type="match status" value="2"/>
</dbReference>
<dbReference type="InterPro" id="IPR050570">
    <property type="entry name" value="Cell_wall_metabolism_enzyme"/>
</dbReference>
<keyword evidence="11" id="KW-1185">Reference proteome</keyword>
<name>A0A1H6UDU4_9GAMM</name>
<evidence type="ECO:0000256" key="4">
    <source>
        <dbReference type="ARBA" id="ARBA00022723"/>
    </source>
</evidence>
<accession>A0A1H6UDU4</accession>
<evidence type="ECO:0000256" key="2">
    <source>
        <dbReference type="ARBA" id="ARBA00004196"/>
    </source>
</evidence>
<dbReference type="RefSeq" id="WP_093311787.1">
    <property type="nucleotide sequence ID" value="NZ_FNYH01000013.1"/>
</dbReference>
<keyword evidence="4" id="KW-0479">Metal-binding</keyword>
<feature type="domain" description="M23ase beta-sheet core" evidence="8">
    <location>
        <begin position="302"/>
        <end position="398"/>
    </location>
</feature>
<dbReference type="Gene3D" id="2.70.70.10">
    <property type="entry name" value="Glucose Permease (Domain IIA)"/>
    <property type="match status" value="1"/>
</dbReference>
<dbReference type="FunFam" id="2.70.70.10:FF:000002">
    <property type="entry name" value="Murein DD-endopeptidase MepM"/>
    <property type="match status" value="1"/>
</dbReference>
<sequence length="455" mass="51022">MSTTHTQAPKRLKKRHLALASAVASVAGIFMLGLPLQEVAAKRIELPLEMELSDRAQEWLPSLNQTTASTREKMIDIQGGDTLAAVFERAGVGVGQMYQMLSFLSTEEKKIITDLHPDHKLHFQLDPETDKLLALRLERSPIDSTLITYHKEDQAYQVSDLTREPEYHFAYKEGTIESTLFSAGERAGLTRATMMRLAEIFAWDIDFALDIRPGDTFRVVYREEFVDGYKYRDGDILVAQVTIQGQTYTGIRYQDSQDEIAYYTPEGKSMRKAFLRNPVDFYRISSNFQPERYHPVLGVKRPHRGVDFAASIGTPIKSVGKGKIVSLGWKGGYGRTVVIQHGGQYSTLYAHMSRYQKGLKAGDSVKQGQVIGYVGKSGLVTGPHLHYELRVNGVHKNPRTVELPKAEPIAAAEKTRFLRYSESMMSSIQGYALASQLAQAHAQLMATKGREEQTL</sequence>